<dbReference type="GO" id="GO:0004222">
    <property type="term" value="F:metalloendopeptidase activity"/>
    <property type="evidence" value="ECO:0007669"/>
    <property type="project" value="InterPro"/>
</dbReference>
<evidence type="ECO:0000256" key="6">
    <source>
        <dbReference type="ARBA" id="ARBA00023049"/>
    </source>
</evidence>
<comment type="similarity">
    <text evidence="1 7">Belongs to the peptidase M3 family.</text>
</comment>
<feature type="domain" description="Peptidase M3A/M3B catalytic" evidence="8">
    <location>
        <begin position="227"/>
        <end position="678"/>
    </location>
</feature>
<gene>
    <name evidence="9" type="ORF">SAMN05661096_03932</name>
</gene>
<evidence type="ECO:0000256" key="1">
    <source>
        <dbReference type="ARBA" id="ARBA00006040"/>
    </source>
</evidence>
<dbReference type="Proteomes" id="UP000193804">
    <property type="component" value="Unassembled WGS sequence"/>
</dbReference>
<proteinExistence type="inferred from homology"/>
<comment type="cofactor">
    <cofactor evidence="7">
        <name>Zn(2+)</name>
        <dbReference type="ChEBI" id="CHEBI:29105"/>
    </cofactor>
    <text evidence="7">Binds 1 zinc ion.</text>
</comment>
<sequence>MDNPLLKNFDTPFQTPPFDKIKSEHFMPAIEEAIKEAKQEIEDITSLSAAPTFENTLEAMEFAGKRLSSVASILSNLNSAETNKEIQATMREASPILSEFGNEIWQNETLFDRVKTIYNKKNELSLDNEQEMLLNKTYKAFIRNGADLNEKDKARFKEITKELSQLSLSFGENVLAETNDYELVISDEKDLSGLPESAIRQAANTAKSKGKEGKWVFTLQAPSFVPFMENADNRVLREQLYKAFMSKANKNDERDNKAIVQEIVNLRSEKATLLGYKTYADYVLEERMAESKDKVQRFLDDLLQQSLPKAKEEVAEIEAFVKELGENIDLQRWDWAYYSEKLKKKKYAIDDELLRPYFKLENVLDGVFQSAEKLYDIRFKEVNNVTVYHDDVTTYEVSNTAGELVAIFYADFHPREGKRGGAWMTTYRDQYKENGADMRPLVSNVCNFTPSSPGNPSLLTFNEVTTLFHEFGHALHAMLGSGHYGSLTGANVYWDFVELPSQIFENWCYEKECLDLFARHYETGEKIPQEYVDKIKASSTYHEAYATVRQVSLALLDMAYFTLEREDAQNLSDIEEFEEKAMEPTKLFPKVLGTLMSTQFGHIFAGGYASGYYSYKWAEVLDADAFALFQEKGIFNKEVSQSFKDNILSKGGSQHPMELYKKFRGREPKIEALLKRAGLK</sequence>
<accession>A0A1X7LGT5</accession>
<evidence type="ECO:0000256" key="3">
    <source>
        <dbReference type="ARBA" id="ARBA00022723"/>
    </source>
</evidence>
<dbReference type="FunFam" id="3.40.390.10:FF:000009">
    <property type="entry name" value="Oligopeptidase A"/>
    <property type="match status" value="1"/>
</dbReference>
<evidence type="ECO:0000259" key="8">
    <source>
        <dbReference type="Pfam" id="PF01432"/>
    </source>
</evidence>
<keyword evidence="3 7" id="KW-0479">Metal-binding</keyword>
<keyword evidence="5 7" id="KW-0862">Zinc</keyword>
<evidence type="ECO:0000256" key="5">
    <source>
        <dbReference type="ARBA" id="ARBA00022833"/>
    </source>
</evidence>
<dbReference type="GO" id="GO:0046872">
    <property type="term" value="F:metal ion binding"/>
    <property type="evidence" value="ECO:0007669"/>
    <property type="project" value="UniProtKB-UniRule"/>
</dbReference>
<dbReference type="CDD" id="cd06456">
    <property type="entry name" value="M3A_DCP"/>
    <property type="match status" value="1"/>
</dbReference>
<dbReference type="AlphaFoldDB" id="A0A1X7LGT5"/>
<dbReference type="SUPFAM" id="SSF55486">
    <property type="entry name" value="Metalloproteases ('zincins'), catalytic domain"/>
    <property type="match status" value="1"/>
</dbReference>
<dbReference type="InterPro" id="IPR001567">
    <property type="entry name" value="Pept_M3A_M3B_dom"/>
</dbReference>
<dbReference type="PANTHER" id="PTHR43660:SF1">
    <property type="entry name" value="DIPEPTIDYL CARBOXYPEPTIDASE"/>
    <property type="match status" value="1"/>
</dbReference>
<dbReference type="EMBL" id="FXAW01000011">
    <property type="protein sequence ID" value="SMG52462.1"/>
    <property type="molecule type" value="Genomic_DNA"/>
</dbReference>
<protein>
    <submittedName>
        <fullName evidence="9">Peptidyl-dipeptidase Dcp</fullName>
    </submittedName>
</protein>
<keyword evidence="10" id="KW-1185">Reference proteome</keyword>
<dbReference type="InterPro" id="IPR034005">
    <property type="entry name" value="M3A_DCP"/>
</dbReference>
<dbReference type="OrthoDB" id="9773538at2"/>
<dbReference type="Pfam" id="PF01432">
    <property type="entry name" value="Peptidase_M3"/>
    <property type="match status" value="1"/>
</dbReference>
<dbReference type="Gene3D" id="3.40.390.10">
    <property type="entry name" value="Collagenase (Catalytic Domain)"/>
    <property type="match status" value="1"/>
</dbReference>
<evidence type="ECO:0000256" key="7">
    <source>
        <dbReference type="RuleBase" id="RU003435"/>
    </source>
</evidence>
<dbReference type="InterPro" id="IPR024077">
    <property type="entry name" value="Neurolysin/TOP_dom2"/>
</dbReference>
<keyword evidence="4 7" id="KW-0378">Hydrolase</keyword>
<reference evidence="10" key="1">
    <citation type="submission" date="2017-04" db="EMBL/GenBank/DDBJ databases">
        <authorList>
            <person name="Varghese N."/>
            <person name="Submissions S."/>
        </authorList>
    </citation>
    <scope>NUCLEOTIDE SEQUENCE [LARGE SCALE GENOMIC DNA]</scope>
    <source>
        <strain evidence="10">DSM 4125</strain>
    </source>
</reference>
<evidence type="ECO:0000313" key="9">
    <source>
        <dbReference type="EMBL" id="SMG52462.1"/>
    </source>
</evidence>
<dbReference type="PANTHER" id="PTHR43660">
    <property type="entry name" value="DIPEPTIDYL CARBOXYPEPTIDASE"/>
    <property type="match status" value="1"/>
</dbReference>
<dbReference type="GO" id="GO:0005829">
    <property type="term" value="C:cytosol"/>
    <property type="evidence" value="ECO:0007669"/>
    <property type="project" value="UniProtKB-ARBA"/>
</dbReference>
<dbReference type="InterPro" id="IPR045090">
    <property type="entry name" value="Pept_M3A_M3B"/>
</dbReference>
<dbReference type="GO" id="GO:0006508">
    <property type="term" value="P:proteolysis"/>
    <property type="evidence" value="ECO:0007669"/>
    <property type="project" value="UniProtKB-KW"/>
</dbReference>
<evidence type="ECO:0000256" key="2">
    <source>
        <dbReference type="ARBA" id="ARBA00022670"/>
    </source>
</evidence>
<dbReference type="Gene3D" id="1.10.1370.10">
    <property type="entry name" value="Neurolysin, domain 3"/>
    <property type="match status" value="1"/>
</dbReference>
<evidence type="ECO:0000313" key="10">
    <source>
        <dbReference type="Proteomes" id="UP000193804"/>
    </source>
</evidence>
<dbReference type="RefSeq" id="WP_085519054.1">
    <property type="nucleotide sequence ID" value="NZ_FXAW01000011.1"/>
</dbReference>
<dbReference type="GO" id="GO:0004180">
    <property type="term" value="F:carboxypeptidase activity"/>
    <property type="evidence" value="ECO:0007669"/>
    <property type="project" value="TreeGrafter"/>
</dbReference>
<name>A0A1X7LGT5_9BACT</name>
<keyword evidence="6 7" id="KW-0482">Metalloprotease</keyword>
<keyword evidence="2 7" id="KW-0645">Protease</keyword>
<evidence type="ECO:0000256" key="4">
    <source>
        <dbReference type="ARBA" id="ARBA00022801"/>
    </source>
</evidence>
<organism evidence="9 10">
    <name type="scientific">Marivirga sericea</name>
    <dbReference type="NCBI Taxonomy" id="1028"/>
    <lineage>
        <taxon>Bacteria</taxon>
        <taxon>Pseudomonadati</taxon>
        <taxon>Bacteroidota</taxon>
        <taxon>Cytophagia</taxon>
        <taxon>Cytophagales</taxon>
        <taxon>Marivirgaceae</taxon>
        <taxon>Marivirga</taxon>
    </lineage>
</organism>
<dbReference type="InterPro" id="IPR024079">
    <property type="entry name" value="MetalloPept_cat_dom_sf"/>
</dbReference>
<dbReference type="STRING" id="1028.SAMN05661096_03932"/>
<dbReference type="Gene3D" id="1.20.1050.40">
    <property type="entry name" value="Endopeptidase. Chain P, domain 1"/>
    <property type="match status" value="1"/>
</dbReference>
<dbReference type="InterPro" id="IPR024080">
    <property type="entry name" value="Neurolysin/TOP_N"/>
</dbReference>